<dbReference type="EMBL" id="KB445798">
    <property type="protein sequence ID" value="EMD36581.1"/>
    <property type="molecule type" value="Genomic_DNA"/>
</dbReference>
<evidence type="ECO:0008006" key="5">
    <source>
        <dbReference type="Google" id="ProtNLM"/>
    </source>
</evidence>
<dbReference type="InterPro" id="IPR024652">
    <property type="entry name" value="Trichodiene_synth"/>
</dbReference>
<gene>
    <name evidence="3" type="ORF">CERSUDRAFT_95867</name>
</gene>
<evidence type="ECO:0000256" key="1">
    <source>
        <dbReference type="ARBA" id="ARBA00007946"/>
    </source>
</evidence>
<evidence type="ECO:0000313" key="3">
    <source>
        <dbReference type="EMBL" id="EMD36581.1"/>
    </source>
</evidence>
<dbReference type="AlphaFoldDB" id="M2RCQ8"/>
<keyword evidence="2" id="KW-0456">Lyase</keyword>
<dbReference type="InterPro" id="IPR008949">
    <property type="entry name" value="Isoprenoid_synthase_dom_sf"/>
</dbReference>
<evidence type="ECO:0000313" key="4">
    <source>
        <dbReference type="Proteomes" id="UP000016930"/>
    </source>
</evidence>
<organism evidence="3 4">
    <name type="scientific">Ceriporiopsis subvermispora (strain B)</name>
    <name type="common">White-rot fungus</name>
    <name type="synonym">Gelatoporia subvermispora</name>
    <dbReference type="NCBI Taxonomy" id="914234"/>
    <lineage>
        <taxon>Eukaryota</taxon>
        <taxon>Fungi</taxon>
        <taxon>Dikarya</taxon>
        <taxon>Basidiomycota</taxon>
        <taxon>Agaricomycotina</taxon>
        <taxon>Agaricomycetes</taxon>
        <taxon>Polyporales</taxon>
        <taxon>Gelatoporiaceae</taxon>
        <taxon>Gelatoporia</taxon>
    </lineage>
</organism>
<reference evidence="3 4" key="1">
    <citation type="journal article" date="2012" name="Proc. Natl. Acad. Sci. U.S.A.">
        <title>Comparative genomics of Ceriporiopsis subvermispora and Phanerochaete chrysosporium provide insight into selective ligninolysis.</title>
        <authorList>
            <person name="Fernandez-Fueyo E."/>
            <person name="Ruiz-Duenas F.J."/>
            <person name="Ferreira P."/>
            <person name="Floudas D."/>
            <person name="Hibbett D.S."/>
            <person name="Canessa P."/>
            <person name="Larrondo L.F."/>
            <person name="James T.Y."/>
            <person name="Seelenfreund D."/>
            <person name="Lobos S."/>
            <person name="Polanco R."/>
            <person name="Tello M."/>
            <person name="Honda Y."/>
            <person name="Watanabe T."/>
            <person name="Watanabe T."/>
            <person name="Ryu J.S."/>
            <person name="Kubicek C.P."/>
            <person name="Schmoll M."/>
            <person name="Gaskell J."/>
            <person name="Hammel K.E."/>
            <person name="St John F.J."/>
            <person name="Vanden Wymelenberg A."/>
            <person name="Sabat G."/>
            <person name="Splinter BonDurant S."/>
            <person name="Syed K."/>
            <person name="Yadav J.S."/>
            <person name="Doddapaneni H."/>
            <person name="Subramanian V."/>
            <person name="Lavin J.L."/>
            <person name="Oguiza J.A."/>
            <person name="Perez G."/>
            <person name="Pisabarro A.G."/>
            <person name="Ramirez L."/>
            <person name="Santoyo F."/>
            <person name="Master E."/>
            <person name="Coutinho P.M."/>
            <person name="Henrissat B."/>
            <person name="Lombard V."/>
            <person name="Magnuson J.K."/>
            <person name="Kuees U."/>
            <person name="Hori C."/>
            <person name="Igarashi K."/>
            <person name="Samejima M."/>
            <person name="Held B.W."/>
            <person name="Barry K.W."/>
            <person name="LaButti K.M."/>
            <person name="Lapidus A."/>
            <person name="Lindquist E.A."/>
            <person name="Lucas S.M."/>
            <person name="Riley R."/>
            <person name="Salamov A.A."/>
            <person name="Hoffmeister D."/>
            <person name="Schwenk D."/>
            <person name="Hadar Y."/>
            <person name="Yarden O."/>
            <person name="de Vries R.P."/>
            <person name="Wiebenga A."/>
            <person name="Stenlid J."/>
            <person name="Eastwood D."/>
            <person name="Grigoriev I.V."/>
            <person name="Berka R.M."/>
            <person name="Blanchette R.A."/>
            <person name="Kersten P."/>
            <person name="Martinez A.T."/>
            <person name="Vicuna R."/>
            <person name="Cullen D."/>
        </authorList>
    </citation>
    <scope>NUCLEOTIDE SEQUENCE [LARGE SCALE GENOMIC DNA]</scope>
    <source>
        <strain evidence="3 4">B</strain>
    </source>
</reference>
<name>M2RCQ8_CERS8</name>
<dbReference type="GO" id="GO:0016838">
    <property type="term" value="F:carbon-oxygen lyase activity, acting on phosphates"/>
    <property type="evidence" value="ECO:0007669"/>
    <property type="project" value="InterPro"/>
</dbReference>
<protein>
    <recommendedName>
        <fullName evidence="5">Terpene synthase</fullName>
    </recommendedName>
</protein>
<proteinExistence type="inferred from homology"/>
<accession>M2RCQ8</accession>
<dbReference type="Pfam" id="PF06330">
    <property type="entry name" value="TRI5"/>
    <property type="match status" value="1"/>
</dbReference>
<dbReference type="Proteomes" id="UP000016930">
    <property type="component" value="Unassembled WGS sequence"/>
</dbReference>
<dbReference type="Gene3D" id="1.10.600.10">
    <property type="entry name" value="Farnesyl Diphosphate Synthase"/>
    <property type="match status" value="1"/>
</dbReference>
<keyword evidence="4" id="KW-1185">Reference proteome</keyword>
<evidence type="ECO:0000256" key="2">
    <source>
        <dbReference type="ARBA" id="ARBA00023239"/>
    </source>
</evidence>
<dbReference type="OrthoDB" id="2998174at2759"/>
<comment type="similarity">
    <text evidence="1">Belongs to the trichodiene synthase family.</text>
</comment>
<dbReference type="HOGENOM" id="CLU_052212_0_1_1"/>
<dbReference type="SUPFAM" id="SSF48576">
    <property type="entry name" value="Terpenoid synthases"/>
    <property type="match status" value="1"/>
</dbReference>
<sequence>MLRLSEASYAHTSDVLEKAPASYCRLPVRDVSQTAADVARIAIRECFEKLHIVIPSYPSDQELERRVYAAVQTWEGHALALRYVPTAIAFTTTAYAHLTNIDLKVQLALFIVLATALDEPEILDSLPSRDFHARFCASAACADEDMLGQLARCVGKMPEYYPRYGAASIAAAALQFVNVSILENESHDVRLHTHGRSFVEYRRVRSSIAEAYAHFVWEKSRFPDVNVYIQAIPDAILFIGYLNDILSFYKEELEGEVGNYVNDRALVSGKTSLETLREILDEAAAASDRIRSILGDGETRDAWDAFVTGGIAFHIIDQRYRLQEVPGN</sequence>